<evidence type="ECO:0000256" key="1">
    <source>
        <dbReference type="ARBA" id="ARBA00023015"/>
    </source>
</evidence>
<accession>A0ABT8L578</accession>
<keyword evidence="6" id="KW-1185">Reference proteome</keyword>
<dbReference type="PROSITE" id="PS00041">
    <property type="entry name" value="HTH_ARAC_FAMILY_1"/>
    <property type="match status" value="1"/>
</dbReference>
<dbReference type="InterPro" id="IPR020449">
    <property type="entry name" value="Tscrpt_reg_AraC-type_HTH"/>
</dbReference>
<keyword evidence="2" id="KW-0238">DNA-binding</keyword>
<dbReference type="Proteomes" id="UP001172083">
    <property type="component" value="Unassembled WGS sequence"/>
</dbReference>
<keyword evidence="1" id="KW-0805">Transcription regulation</keyword>
<dbReference type="Gene3D" id="2.60.120.10">
    <property type="entry name" value="Jelly Rolls"/>
    <property type="match status" value="1"/>
</dbReference>
<proteinExistence type="predicted"/>
<dbReference type="InterPro" id="IPR009057">
    <property type="entry name" value="Homeodomain-like_sf"/>
</dbReference>
<evidence type="ECO:0000259" key="4">
    <source>
        <dbReference type="PROSITE" id="PS01124"/>
    </source>
</evidence>
<evidence type="ECO:0000313" key="5">
    <source>
        <dbReference type="EMBL" id="MDN5212907.1"/>
    </source>
</evidence>
<dbReference type="RefSeq" id="WP_346758224.1">
    <property type="nucleotide sequence ID" value="NZ_JAUJEB010000001.1"/>
</dbReference>
<dbReference type="InterPro" id="IPR018062">
    <property type="entry name" value="HTH_AraC-typ_CS"/>
</dbReference>
<dbReference type="Pfam" id="PF07883">
    <property type="entry name" value="Cupin_2"/>
    <property type="match status" value="1"/>
</dbReference>
<dbReference type="InterPro" id="IPR011051">
    <property type="entry name" value="RmlC_Cupin_sf"/>
</dbReference>
<sequence>MKHAIRKSPIPHSKTFLIHELIEPYFDPEWHFHAEYQLVIVLEGTGTRFVGDNISHFESGDMVFTGSNVPHVWRNDEQYFQNLGLKTHCIVIYFSADFMQEAFLNKDEMTSIRELIKRADRGLEISGKTRDTVGEIMKKMLQQERFDGVLSLLQILNILAASEDVKYINKEGYLNTVSDSDSERMRKIHSYILNNYKDDIRLEAVASLANLSPTAFSRYFKARANKTFSDFVAELRISLACKLLLDKEGSIVQIAYECGYKTLSNFNRKFKEITGTSPLKYKKAYSRIR</sequence>
<dbReference type="Gene3D" id="1.10.10.60">
    <property type="entry name" value="Homeodomain-like"/>
    <property type="match status" value="2"/>
</dbReference>
<reference evidence="5" key="1">
    <citation type="submission" date="2023-06" db="EMBL/GenBank/DDBJ databases">
        <title>Genomic of Agaribacillus aureum.</title>
        <authorList>
            <person name="Wang G."/>
        </authorList>
    </citation>
    <scope>NUCLEOTIDE SEQUENCE</scope>
    <source>
        <strain evidence="5">BMA12</strain>
    </source>
</reference>
<feature type="domain" description="HTH araC/xylS-type" evidence="4">
    <location>
        <begin position="186"/>
        <end position="284"/>
    </location>
</feature>
<dbReference type="SMART" id="SM00342">
    <property type="entry name" value="HTH_ARAC"/>
    <property type="match status" value="1"/>
</dbReference>
<dbReference type="SUPFAM" id="SSF46689">
    <property type="entry name" value="Homeodomain-like"/>
    <property type="match status" value="2"/>
</dbReference>
<keyword evidence="3" id="KW-0804">Transcription</keyword>
<dbReference type="InterPro" id="IPR018060">
    <property type="entry name" value="HTH_AraC"/>
</dbReference>
<dbReference type="InterPro" id="IPR014710">
    <property type="entry name" value="RmlC-like_jellyroll"/>
</dbReference>
<dbReference type="PROSITE" id="PS01124">
    <property type="entry name" value="HTH_ARAC_FAMILY_2"/>
    <property type="match status" value="1"/>
</dbReference>
<dbReference type="EMBL" id="JAUJEB010000001">
    <property type="protein sequence ID" value="MDN5212907.1"/>
    <property type="molecule type" value="Genomic_DNA"/>
</dbReference>
<dbReference type="Pfam" id="PF12833">
    <property type="entry name" value="HTH_18"/>
    <property type="match status" value="1"/>
</dbReference>
<dbReference type="PANTHER" id="PTHR43280:SF2">
    <property type="entry name" value="HTH-TYPE TRANSCRIPTIONAL REGULATOR EXSA"/>
    <property type="match status" value="1"/>
</dbReference>
<gene>
    <name evidence="5" type="ORF">QQ020_12650</name>
</gene>
<evidence type="ECO:0000256" key="3">
    <source>
        <dbReference type="ARBA" id="ARBA00023163"/>
    </source>
</evidence>
<name>A0ABT8L578_9BACT</name>
<dbReference type="PANTHER" id="PTHR43280">
    <property type="entry name" value="ARAC-FAMILY TRANSCRIPTIONAL REGULATOR"/>
    <property type="match status" value="1"/>
</dbReference>
<dbReference type="SUPFAM" id="SSF51182">
    <property type="entry name" value="RmlC-like cupins"/>
    <property type="match status" value="1"/>
</dbReference>
<dbReference type="PRINTS" id="PR00032">
    <property type="entry name" value="HTHARAC"/>
</dbReference>
<dbReference type="CDD" id="cd06976">
    <property type="entry name" value="cupin_MtlR-like_N"/>
    <property type="match status" value="1"/>
</dbReference>
<evidence type="ECO:0000256" key="2">
    <source>
        <dbReference type="ARBA" id="ARBA00023125"/>
    </source>
</evidence>
<organism evidence="5 6">
    <name type="scientific">Agaribacillus aureus</name>
    <dbReference type="NCBI Taxonomy" id="3051825"/>
    <lineage>
        <taxon>Bacteria</taxon>
        <taxon>Pseudomonadati</taxon>
        <taxon>Bacteroidota</taxon>
        <taxon>Cytophagia</taxon>
        <taxon>Cytophagales</taxon>
        <taxon>Splendidivirgaceae</taxon>
        <taxon>Agaribacillus</taxon>
    </lineage>
</organism>
<dbReference type="InterPro" id="IPR013096">
    <property type="entry name" value="Cupin_2"/>
</dbReference>
<evidence type="ECO:0000313" key="6">
    <source>
        <dbReference type="Proteomes" id="UP001172083"/>
    </source>
</evidence>
<comment type="caution">
    <text evidence="5">The sequence shown here is derived from an EMBL/GenBank/DDBJ whole genome shotgun (WGS) entry which is preliminary data.</text>
</comment>
<protein>
    <submittedName>
        <fullName evidence="5">AraC family transcriptional regulator</fullName>
    </submittedName>
</protein>